<evidence type="ECO:0000256" key="2">
    <source>
        <dbReference type="SAM" id="MobiDB-lite"/>
    </source>
</evidence>
<dbReference type="AlphaFoldDB" id="A0A915DTQ8"/>
<organism evidence="3 4">
    <name type="scientific">Ditylenchus dipsaci</name>
    <dbReference type="NCBI Taxonomy" id="166011"/>
    <lineage>
        <taxon>Eukaryota</taxon>
        <taxon>Metazoa</taxon>
        <taxon>Ecdysozoa</taxon>
        <taxon>Nematoda</taxon>
        <taxon>Chromadorea</taxon>
        <taxon>Rhabditida</taxon>
        <taxon>Tylenchina</taxon>
        <taxon>Tylenchomorpha</taxon>
        <taxon>Sphaerularioidea</taxon>
        <taxon>Anguinidae</taxon>
        <taxon>Anguininae</taxon>
        <taxon>Ditylenchus</taxon>
    </lineage>
</organism>
<evidence type="ECO:0000313" key="4">
    <source>
        <dbReference type="WBParaSite" id="jg23076"/>
    </source>
</evidence>
<protein>
    <submittedName>
        <fullName evidence="4">Uncharacterized protein</fullName>
    </submittedName>
</protein>
<feature type="coiled-coil region" evidence="1">
    <location>
        <begin position="243"/>
        <end position="301"/>
    </location>
</feature>
<feature type="region of interest" description="Disordered" evidence="2">
    <location>
        <begin position="427"/>
        <end position="446"/>
    </location>
</feature>
<accession>A0A915DTQ8</accession>
<name>A0A915DTQ8_9BILA</name>
<sequence>MGELESAAAIKAASSDESAASNTDSIERLNKVRDQIVPFARERCEGLRQAVARCDYFEQALCNCQSWCSHMHHILNLRISSDIHALDVPHEYKQAFESGTLFPVSQFSLLQQMDKEFAEYDNLIKELDEFIETSKSQWSSSERLRLQSEHAKTQLRDLRVKYNEFKQPVILGERMERLNRSLGDIECSIDDLVGIQAENCEYCLIHAKQLHRQLGEELAGDCRALESAKEALIREGIINETQAIEISQRISDLQEKCSQLEQRAALSIEKLERCVILLSKLEKEHREVEKLTQQVEEALVEAIASAKSIPSTPTTPAAHLREKGPAAVSTATLTILRQQLKSAVEAADKSKELEALLKQNSIRLSPAHCEKIASRDLRISTLKKQLSIWAETIQHYVIIFDIFSACVSMCANQREAYPEEITDIPIGGKRKRGRKQREGEALVVDE</sequence>
<evidence type="ECO:0000313" key="3">
    <source>
        <dbReference type="Proteomes" id="UP000887574"/>
    </source>
</evidence>
<proteinExistence type="predicted"/>
<dbReference type="WBParaSite" id="jg23076">
    <property type="protein sequence ID" value="jg23076"/>
    <property type="gene ID" value="jg23076"/>
</dbReference>
<evidence type="ECO:0000256" key="1">
    <source>
        <dbReference type="SAM" id="Coils"/>
    </source>
</evidence>
<keyword evidence="1" id="KW-0175">Coiled coil</keyword>
<keyword evidence="3" id="KW-1185">Reference proteome</keyword>
<reference evidence="4" key="1">
    <citation type="submission" date="2022-11" db="UniProtKB">
        <authorList>
            <consortium name="WormBaseParasite"/>
        </authorList>
    </citation>
    <scope>IDENTIFICATION</scope>
</reference>
<dbReference type="Proteomes" id="UP000887574">
    <property type="component" value="Unplaced"/>
</dbReference>